<proteinExistence type="predicted"/>
<evidence type="ECO:0000313" key="2">
    <source>
        <dbReference type="EMBL" id="ODV77405.1"/>
    </source>
</evidence>
<sequence>MDSNLDYSWDWDFGVVAAPLVLSPSLHSPLSVASPSPWLRNATRNHTVALDKSRVSKPKKKHSNDIFSYAFQGTKAWGSSSQSRPPLKPFVTIASIDTFAQFEKPSKKKGLESTPPEEKTRKVSTSSATSLLSDVSSASHASLFSHTSSETFCPMASAADLSFSLVDYEFEDGSFLEDARDDIDDFDPLKGFEDFIFYR</sequence>
<dbReference type="GeneID" id="30985336"/>
<reference evidence="3" key="1">
    <citation type="submission" date="2016-05" db="EMBL/GenBank/DDBJ databases">
        <title>Comparative genomics of biotechnologically important yeasts.</title>
        <authorList>
            <consortium name="DOE Joint Genome Institute"/>
            <person name="Riley R."/>
            <person name="Haridas S."/>
            <person name="Wolfe K.H."/>
            <person name="Lopes M.R."/>
            <person name="Hittinger C.T."/>
            <person name="Goker M."/>
            <person name="Salamov A."/>
            <person name="Wisecaver J."/>
            <person name="Long T.M."/>
            <person name="Aerts A.L."/>
            <person name="Barry K."/>
            <person name="Choi C."/>
            <person name="Clum A."/>
            <person name="Coughlan A.Y."/>
            <person name="Deshpande S."/>
            <person name="Douglass A.P."/>
            <person name="Hanson S.J."/>
            <person name="Klenk H.-P."/>
            <person name="Labutti K."/>
            <person name="Lapidus A."/>
            <person name="Lindquist E."/>
            <person name="Lipzen A."/>
            <person name="Meier-Kolthoff J.P."/>
            <person name="Ohm R.A."/>
            <person name="Otillar R.P."/>
            <person name="Pangilinan J."/>
            <person name="Peng Y."/>
            <person name="Rokas A."/>
            <person name="Rosa C.A."/>
            <person name="Scheuner C."/>
            <person name="Sibirny A.A."/>
            <person name="Slot J.C."/>
            <person name="Stielow J.B."/>
            <person name="Sun H."/>
            <person name="Kurtzman C.P."/>
            <person name="Blackwell M."/>
            <person name="Grigoriev I.V."/>
            <person name="Jeffries T.W."/>
        </authorList>
    </citation>
    <scope>NUCLEOTIDE SEQUENCE [LARGE SCALE GENOMIC DNA]</scope>
    <source>
        <strain evidence="3">NRRL Y-17324</strain>
    </source>
</reference>
<gene>
    <name evidence="2" type="ORF">CANTADRAFT_7877</name>
</gene>
<evidence type="ECO:0000313" key="3">
    <source>
        <dbReference type="Proteomes" id="UP000094285"/>
    </source>
</evidence>
<organism evidence="2 3">
    <name type="scientific">Suhomyces tanzawaensis NRRL Y-17324</name>
    <dbReference type="NCBI Taxonomy" id="984487"/>
    <lineage>
        <taxon>Eukaryota</taxon>
        <taxon>Fungi</taxon>
        <taxon>Dikarya</taxon>
        <taxon>Ascomycota</taxon>
        <taxon>Saccharomycotina</taxon>
        <taxon>Pichiomycetes</taxon>
        <taxon>Debaryomycetaceae</taxon>
        <taxon>Suhomyces</taxon>
    </lineage>
</organism>
<evidence type="ECO:0000256" key="1">
    <source>
        <dbReference type="SAM" id="MobiDB-lite"/>
    </source>
</evidence>
<dbReference type="EMBL" id="KV453915">
    <property type="protein sequence ID" value="ODV77405.1"/>
    <property type="molecule type" value="Genomic_DNA"/>
</dbReference>
<name>A0A1E4SD25_9ASCO</name>
<keyword evidence="3" id="KW-1185">Reference proteome</keyword>
<dbReference type="RefSeq" id="XP_020062527.1">
    <property type="nucleotide sequence ID" value="XM_020211200.1"/>
</dbReference>
<accession>A0A1E4SD25</accession>
<dbReference type="AlphaFoldDB" id="A0A1E4SD25"/>
<dbReference type="Proteomes" id="UP000094285">
    <property type="component" value="Unassembled WGS sequence"/>
</dbReference>
<feature type="region of interest" description="Disordered" evidence="1">
    <location>
        <begin position="105"/>
        <end position="126"/>
    </location>
</feature>
<protein>
    <submittedName>
        <fullName evidence="2">Uncharacterized protein</fullName>
    </submittedName>
</protein>